<gene>
    <name evidence="3" type="ORF">KEM10_13065</name>
</gene>
<evidence type="ECO:0000313" key="3">
    <source>
        <dbReference type="EMBL" id="MBS2099216.1"/>
    </source>
</evidence>
<dbReference type="PANTHER" id="PTHR35797">
    <property type="entry name" value="PROTEASE-RELATED"/>
    <property type="match status" value="1"/>
</dbReference>
<keyword evidence="1" id="KW-0812">Transmembrane</keyword>
<feature type="transmembrane region" description="Helical" evidence="1">
    <location>
        <begin position="120"/>
        <end position="145"/>
    </location>
</feature>
<dbReference type="RefSeq" id="WP_212216461.1">
    <property type="nucleotide sequence ID" value="NZ_JAGUCO010000009.1"/>
</dbReference>
<name>A0ABS5JWD1_9BACT</name>
<proteinExistence type="predicted"/>
<keyword evidence="4" id="KW-1185">Reference proteome</keyword>
<keyword evidence="1" id="KW-1133">Transmembrane helix</keyword>
<feature type="transmembrane region" description="Helical" evidence="1">
    <location>
        <begin position="198"/>
        <end position="219"/>
    </location>
</feature>
<keyword evidence="3" id="KW-0482">Metalloprotease</keyword>
<feature type="transmembrane region" description="Helical" evidence="1">
    <location>
        <begin position="81"/>
        <end position="100"/>
    </location>
</feature>
<dbReference type="EMBL" id="JAGUCO010000009">
    <property type="protein sequence ID" value="MBS2099216.1"/>
    <property type="molecule type" value="Genomic_DNA"/>
</dbReference>
<sequence length="285" mass="32640">MTLETLSERKEAWKTIIIFLAIVTVLSSLFHYAIVNLYPSRIYIGALMWCPAIAAIITLRIKKRPISSLHWNWGKWKYIRLSYFVPALYGIITYVLIWIFGLGELANKETITVWAKDIGLIGIGTLNSTSIVIIAVILLGTVEVIRSAATTLGEEIGWRGFFIYELRKVLSFTGVSVFSGVIWATWHWPVIVYYGENVFVELASFYVVIISMSFMMTYYTFKSNSLWPAVLFHAVSNVYIQKILPELTIKSEGTEYWLGEYGVMFAIVTSVFGIYFWRKALKEKL</sequence>
<keyword evidence="1" id="KW-0472">Membrane</keyword>
<comment type="caution">
    <text evidence="3">The sequence shown here is derived from an EMBL/GenBank/DDBJ whole genome shotgun (WGS) entry which is preliminary data.</text>
</comment>
<accession>A0ABS5JWD1</accession>
<feature type="domain" description="CAAX prenyl protease 2/Lysostaphin resistance protein A-like" evidence="2">
    <location>
        <begin position="147"/>
        <end position="238"/>
    </location>
</feature>
<dbReference type="GO" id="GO:0008237">
    <property type="term" value="F:metallopeptidase activity"/>
    <property type="evidence" value="ECO:0007669"/>
    <property type="project" value="UniProtKB-KW"/>
</dbReference>
<feature type="transmembrane region" description="Helical" evidence="1">
    <location>
        <begin position="166"/>
        <end position="186"/>
    </location>
</feature>
<keyword evidence="3" id="KW-0645">Protease</keyword>
<dbReference type="InterPro" id="IPR042150">
    <property type="entry name" value="MmRce1-like"/>
</dbReference>
<dbReference type="PANTHER" id="PTHR35797:SF1">
    <property type="entry name" value="PROTEASE"/>
    <property type="match status" value="1"/>
</dbReference>
<keyword evidence="3" id="KW-0378">Hydrolase</keyword>
<dbReference type="Pfam" id="PF02517">
    <property type="entry name" value="Rce1-like"/>
    <property type="match status" value="1"/>
</dbReference>
<protein>
    <submittedName>
        <fullName evidence="3">CPBP family intramembrane metalloprotease</fullName>
    </submittedName>
</protein>
<reference evidence="3 4" key="1">
    <citation type="journal article" date="2015" name="Int. J. Syst. Evol. Microbiol.">
        <title>Carboxylicivirga linearis sp. nov., isolated from a sea cucumber culture pond.</title>
        <authorList>
            <person name="Wang F.Q."/>
            <person name="Zhou Y.X."/>
            <person name="Lin X.Z."/>
            <person name="Chen G.J."/>
            <person name="Du Z.J."/>
        </authorList>
    </citation>
    <scope>NUCLEOTIDE SEQUENCE [LARGE SCALE GENOMIC DNA]</scope>
    <source>
        <strain evidence="3 4">FB218</strain>
    </source>
</reference>
<evidence type="ECO:0000313" key="4">
    <source>
        <dbReference type="Proteomes" id="UP000708576"/>
    </source>
</evidence>
<evidence type="ECO:0000259" key="2">
    <source>
        <dbReference type="Pfam" id="PF02517"/>
    </source>
</evidence>
<feature type="transmembrane region" description="Helical" evidence="1">
    <location>
        <begin position="12"/>
        <end position="34"/>
    </location>
</feature>
<dbReference type="InterPro" id="IPR003675">
    <property type="entry name" value="Rce1/LyrA-like_dom"/>
</dbReference>
<evidence type="ECO:0000256" key="1">
    <source>
        <dbReference type="SAM" id="Phobius"/>
    </source>
</evidence>
<feature type="transmembrane region" description="Helical" evidence="1">
    <location>
        <begin position="256"/>
        <end position="277"/>
    </location>
</feature>
<feature type="transmembrane region" description="Helical" evidence="1">
    <location>
        <begin position="226"/>
        <end position="244"/>
    </location>
</feature>
<feature type="transmembrane region" description="Helical" evidence="1">
    <location>
        <begin position="40"/>
        <end position="61"/>
    </location>
</feature>
<dbReference type="Proteomes" id="UP000708576">
    <property type="component" value="Unassembled WGS sequence"/>
</dbReference>
<organism evidence="3 4">
    <name type="scientific">Carboxylicivirga linearis</name>
    <dbReference type="NCBI Taxonomy" id="1628157"/>
    <lineage>
        <taxon>Bacteria</taxon>
        <taxon>Pseudomonadati</taxon>
        <taxon>Bacteroidota</taxon>
        <taxon>Bacteroidia</taxon>
        <taxon>Marinilabiliales</taxon>
        <taxon>Marinilabiliaceae</taxon>
        <taxon>Carboxylicivirga</taxon>
    </lineage>
</organism>